<protein>
    <submittedName>
        <fullName evidence="3">PrcB C-terminal</fullName>
    </submittedName>
</protein>
<feature type="domain" description="PrcB C-terminal" evidence="2">
    <location>
        <begin position="70"/>
        <end position="128"/>
    </location>
</feature>
<dbReference type="Proteomes" id="UP000198625">
    <property type="component" value="Unassembled WGS sequence"/>
</dbReference>
<keyword evidence="1" id="KW-0472">Membrane</keyword>
<evidence type="ECO:0000313" key="4">
    <source>
        <dbReference type="Proteomes" id="UP000198625"/>
    </source>
</evidence>
<evidence type="ECO:0000256" key="1">
    <source>
        <dbReference type="SAM" id="Phobius"/>
    </source>
</evidence>
<dbReference type="OrthoDB" id="422698at2"/>
<accession>A0A1H3SG57</accession>
<proteinExistence type="predicted"/>
<dbReference type="EMBL" id="FNQE01000043">
    <property type="protein sequence ID" value="SDZ36541.1"/>
    <property type="molecule type" value="Genomic_DNA"/>
</dbReference>
<gene>
    <name evidence="3" type="ORF">SAMN05660462_02869</name>
</gene>
<reference evidence="3 4" key="1">
    <citation type="submission" date="2016-10" db="EMBL/GenBank/DDBJ databases">
        <authorList>
            <person name="de Groot N.N."/>
        </authorList>
    </citation>
    <scope>NUCLEOTIDE SEQUENCE [LARGE SCALE GENOMIC DNA]</scope>
    <source>
        <strain evidence="3 4">DSM 21650</strain>
    </source>
</reference>
<dbReference type="AlphaFoldDB" id="A0A1H3SG57"/>
<keyword evidence="4" id="KW-1185">Reference proteome</keyword>
<name>A0A1H3SG57_9FIRM</name>
<organism evidence="3 4">
    <name type="scientific">Proteiniborus ethanoligenes</name>
    <dbReference type="NCBI Taxonomy" id="415015"/>
    <lineage>
        <taxon>Bacteria</taxon>
        <taxon>Bacillati</taxon>
        <taxon>Bacillota</taxon>
        <taxon>Clostridia</taxon>
        <taxon>Eubacteriales</taxon>
        <taxon>Proteiniborus</taxon>
    </lineage>
</organism>
<keyword evidence="1" id="KW-0812">Transmembrane</keyword>
<sequence>MNNKIWILVIIVLVILGIVFIPKILKNEGDKEVKFKTLELSEAPQKIQDLVPKYLYEERALACKVDNEVYIIVTRGEKRTEGYSVSLNKLIKVKNDGNFDLIAYAKYKDPKPNEMVGQRITYPVVVAKAELDKLPDKIRLEIEYDK</sequence>
<evidence type="ECO:0000259" key="2">
    <source>
        <dbReference type="Pfam" id="PF14343"/>
    </source>
</evidence>
<dbReference type="Pfam" id="PF14343">
    <property type="entry name" value="PrcB_C"/>
    <property type="match status" value="1"/>
</dbReference>
<dbReference type="RefSeq" id="WP_091732764.1">
    <property type="nucleotide sequence ID" value="NZ_FNQE01000043.1"/>
</dbReference>
<evidence type="ECO:0000313" key="3">
    <source>
        <dbReference type="EMBL" id="SDZ36541.1"/>
    </source>
</evidence>
<dbReference type="InterPro" id="IPR025748">
    <property type="entry name" value="PrcB_C_dom"/>
</dbReference>
<feature type="transmembrane region" description="Helical" evidence="1">
    <location>
        <begin position="6"/>
        <end position="25"/>
    </location>
</feature>
<keyword evidence="1" id="KW-1133">Transmembrane helix</keyword>
<dbReference type="STRING" id="415015.SAMN05660462_02869"/>